<organism evidence="6 7">
    <name type="scientific">Brenneria goodwinii</name>
    <dbReference type="NCBI Taxonomy" id="1109412"/>
    <lineage>
        <taxon>Bacteria</taxon>
        <taxon>Pseudomonadati</taxon>
        <taxon>Pseudomonadota</taxon>
        <taxon>Gammaproteobacteria</taxon>
        <taxon>Enterobacterales</taxon>
        <taxon>Pectobacteriaceae</taxon>
        <taxon>Brenneria</taxon>
    </lineage>
</organism>
<keyword evidence="7" id="KW-1185">Reference proteome</keyword>
<dbReference type="OrthoDB" id="5443440at2"/>
<dbReference type="SMART" id="SM00849">
    <property type="entry name" value="Lactamase_B"/>
    <property type="match status" value="1"/>
</dbReference>
<reference evidence="7" key="1">
    <citation type="submission" date="2015-01" db="EMBL/GenBank/DDBJ databases">
        <authorList>
            <person name="Paterson Steve"/>
        </authorList>
    </citation>
    <scope>NUCLEOTIDE SEQUENCE [LARGE SCALE GENOMIC DNA]</scope>
    <source>
        <strain evidence="7">OBR1</strain>
    </source>
</reference>
<keyword evidence="4" id="KW-0862">Zinc</keyword>
<evidence type="ECO:0000256" key="1">
    <source>
        <dbReference type="ARBA" id="ARBA00007749"/>
    </source>
</evidence>
<protein>
    <submittedName>
        <fullName evidence="6">SoxH protein, homolog</fullName>
    </submittedName>
</protein>
<dbReference type="InterPro" id="IPR036866">
    <property type="entry name" value="RibonucZ/Hydroxyglut_hydro"/>
</dbReference>
<name>A0A0G4K2Y4_9GAMM</name>
<dbReference type="GO" id="GO:0016787">
    <property type="term" value="F:hydrolase activity"/>
    <property type="evidence" value="ECO:0007669"/>
    <property type="project" value="UniProtKB-KW"/>
</dbReference>
<dbReference type="Proteomes" id="UP000044377">
    <property type="component" value="Unassembled WGS sequence"/>
</dbReference>
<dbReference type="STRING" id="1109412.BN1221_04818"/>
<keyword evidence="3" id="KW-0378">Hydrolase</keyword>
<dbReference type="GO" id="GO:0046872">
    <property type="term" value="F:metal ion binding"/>
    <property type="evidence" value="ECO:0007669"/>
    <property type="project" value="UniProtKB-KW"/>
</dbReference>
<gene>
    <name evidence="6" type="ORF">BN1221_04818</name>
</gene>
<accession>A0A0G4K2Y4</accession>
<dbReference type="PANTHER" id="PTHR42978">
    <property type="entry name" value="QUORUM-QUENCHING LACTONASE YTNP-RELATED-RELATED"/>
    <property type="match status" value="1"/>
</dbReference>
<evidence type="ECO:0000313" key="6">
    <source>
        <dbReference type="EMBL" id="CPR21318.1"/>
    </source>
</evidence>
<dbReference type="InterPro" id="IPR051013">
    <property type="entry name" value="MBL_superfamily_lactonases"/>
</dbReference>
<evidence type="ECO:0000256" key="4">
    <source>
        <dbReference type="ARBA" id="ARBA00022833"/>
    </source>
</evidence>
<dbReference type="AlphaFoldDB" id="A0A0G4K2Y4"/>
<dbReference type="PANTHER" id="PTHR42978:SF6">
    <property type="entry name" value="QUORUM-QUENCHING LACTONASE YTNP-RELATED"/>
    <property type="match status" value="1"/>
</dbReference>
<dbReference type="InterPro" id="IPR001279">
    <property type="entry name" value="Metallo-B-lactamas"/>
</dbReference>
<comment type="similarity">
    <text evidence="1">Belongs to the metallo-beta-lactamase superfamily.</text>
</comment>
<sequence>MSSLAFPCQQVGDLTITAVSDGYLHASLDILSNIDPADASRMQESAGIQDHTAIHINCYLVRGGGRTILIDAGAGGVKQWGGRLTTNLSLAGVQPSEIDAILLTHAHPDHVGGLTDASGEAVFPNAELIAHRREIAFWQDDGNLSRAPERAQGNFLMARQAFAGYRDRLRAFDAGEVLPGMTAVPLPGHTAGHTGYRLESAGQNLLVWGDIVHFPQIQIPRPNVSIAFDQDAHLAAATRSRLLDLASSERLPIAGMHLGELGFAQIERTVSGYRIAYDKAPYGSGGGITPDKTKG</sequence>
<dbReference type="RefSeq" id="WP_048639431.1">
    <property type="nucleotide sequence ID" value="NZ_CGIG01000001.1"/>
</dbReference>
<dbReference type="SUPFAM" id="SSF56281">
    <property type="entry name" value="Metallo-hydrolase/oxidoreductase"/>
    <property type="match status" value="1"/>
</dbReference>
<dbReference type="Gene3D" id="3.60.15.10">
    <property type="entry name" value="Ribonuclease Z/Hydroxyacylglutathione hydrolase-like"/>
    <property type="match status" value="1"/>
</dbReference>
<dbReference type="EMBL" id="CGIG01000001">
    <property type="protein sequence ID" value="CPR21318.1"/>
    <property type="molecule type" value="Genomic_DNA"/>
</dbReference>
<dbReference type="Pfam" id="PF00753">
    <property type="entry name" value="Lactamase_B"/>
    <property type="match status" value="1"/>
</dbReference>
<evidence type="ECO:0000256" key="2">
    <source>
        <dbReference type="ARBA" id="ARBA00022723"/>
    </source>
</evidence>
<feature type="domain" description="Metallo-beta-lactamase" evidence="5">
    <location>
        <begin position="55"/>
        <end position="257"/>
    </location>
</feature>
<evidence type="ECO:0000256" key="3">
    <source>
        <dbReference type="ARBA" id="ARBA00022801"/>
    </source>
</evidence>
<evidence type="ECO:0000259" key="5">
    <source>
        <dbReference type="SMART" id="SM00849"/>
    </source>
</evidence>
<proteinExistence type="inferred from homology"/>
<dbReference type="CDD" id="cd07720">
    <property type="entry name" value="OPHC2-like_MBL-fold"/>
    <property type="match status" value="1"/>
</dbReference>
<keyword evidence="2" id="KW-0479">Metal-binding</keyword>
<evidence type="ECO:0000313" key="7">
    <source>
        <dbReference type="Proteomes" id="UP000044377"/>
    </source>
</evidence>